<feature type="domain" description="Yeast cell wall synthesis Kre9/Knh1-like N-terminal" evidence="4">
    <location>
        <begin position="33"/>
        <end position="110"/>
    </location>
</feature>
<dbReference type="STRING" id="1328760.A0A165HP65"/>
<feature type="chain" id="PRO_5007858775" description="Yeast cell wall synthesis Kre9/Knh1-like N-terminal domain-containing protein" evidence="3">
    <location>
        <begin position="21"/>
        <end position="294"/>
    </location>
</feature>
<dbReference type="RefSeq" id="XP_018189349.1">
    <property type="nucleotide sequence ID" value="XM_018332463.1"/>
</dbReference>
<feature type="region of interest" description="Disordered" evidence="2">
    <location>
        <begin position="122"/>
        <end position="142"/>
    </location>
</feature>
<dbReference type="InterPro" id="IPR052982">
    <property type="entry name" value="SRP1/TIP1-like"/>
</dbReference>
<name>A0A165HP65_XYLHT</name>
<feature type="region of interest" description="Disordered" evidence="2">
    <location>
        <begin position="223"/>
        <end position="267"/>
    </location>
</feature>
<sequence>MHYLKSLLAVSTVLVGVALAQSNLKFTFNPSLVVAGTPTTLAWDGGDLSQPVTIILRKGDPSNLDTVETITDGASGGVFVWTPSTTLINGDDYALEIKQGSEDNYSGEFSLAGGAPKAAAASTTTTASSDPTTAKPGSTSAGLSSVAASLSSEVESATSLVASVTSAASLSTTAPAASTSSVYSIVHSILASYGSAVQNATSGIANPSGTGVSSIPRNTTLSSATLTTSKTSTASTTTTETSSSSGAASSGTGSSGTQTSSSSKPNQTNGATVVGYASPLALVACAVAALTYLN</sequence>
<feature type="signal peptide" evidence="3">
    <location>
        <begin position="1"/>
        <end position="20"/>
    </location>
</feature>
<keyword evidence="1 3" id="KW-0732">Signal</keyword>
<dbReference type="PANTHER" id="PTHR40633:SF6">
    <property type="entry name" value="MATRIX PROTEIN, PUTATIVE (AFU_ORTHOLOGUE AFUA_8G05410)-RELATED"/>
    <property type="match status" value="1"/>
</dbReference>
<evidence type="ECO:0000313" key="5">
    <source>
        <dbReference type="EMBL" id="KZF23794.1"/>
    </source>
</evidence>
<dbReference type="Proteomes" id="UP000076632">
    <property type="component" value="Unassembled WGS sequence"/>
</dbReference>
<dbReference type="OrthoDB" id="5589325at2759"/>
<organism evidence="5 6">
    <name type="scientific">Xylona heveae (strain CBS 132557 / TC161)</name>
    <dbReference type="NCBI Taxonomy" id="1328760"/>
    <lineage>
        <taxon>Eukaryota</taxon>
        <taxon>Fungi</taxon>
        <taxon>Dikarya</taxon>
        <taxon>Ascomycota</taxon>
        <taxon>Pezizomycotina</taxon>
        <taxon>Xylonomycetes</taxon>
        <taxon>Xylonales</taxon>
        <taxon>Xylonaceae</taxon>
        <taxon>Xylona</taxon>
    </lineage>
</organism>
<proteinExistence type="predicted"/>
<evidence type="ECO:0000256" key="2">
    <source>
        <dbReference type="SAM" id="MobiDB-lite"/>
    </source>
</evidence>
<dbReference type="InterPro" id="IPR018466">
    <property type="entry name" value="Kre9/Knh1-like_N"/>
</dbReference>
<dbReference type="OMA" id="NQTMSSA"/>
<dbReference type="GeneID" id="28897600"/>
<reference evidence="5 6" key="1">
    <citation type="journal article" date="2016" name="Fungal Biol.">
        <title>The genome of Xylona heveae provides a window into fungal endophytism.</title>
        <authorList>
            <person name="Gazis R."/>
            <person name="Kuo A."/>
            <person name="Riley R."/>
            <person name="LaButti K."/>
            <person name="Lipzen A."/>
            <person name="Lin J."/>
            <person name="Amirebrahimi M."/>
            <person name="Hesse C.N."/>
            <person name="Spatafora J.W."/>
            <person name="Henrissat B."/>
            <person name="Hainaut M."/>
            <person name="Grigoriev I.V."/>
            <person name="Hibbett D.S."/>
        </authorList>
    </citation>
    <scope>NUCLEOTIDE SEQUENCE [LARGE SCALE GENOMIC DNA]</scope>
    <source>
        <strain evidence="5 6">TC161</strain>
    </source>
</reference>
<dbReference type="Pfam" id="PF10342">
    <property type="entry name" value="Kre9_KNH"/>
    <property type="match status" value="1"/>
</dbReference>
<evidence type="ECO:0000256" key="3">
    <source>
        <dbReference type="SAM" id="SignalP"/>
    </source>
</evidence>
<dbReference type="PANTHER" id="PTHR40633">
    <property type="entry name" value="MATRIX PROTEIN, PUTATIVE (AFU_ORTHOLOGUE AFUA_8G05410)-RELATED"/>
    <property type="match status" value="1"/>
</dbReference>
<dbReference type="AlphaFoldDB" id="A0A165HP65"/>
<dbReference type="InParanoid" id="A0A165HP65"/>
<evidence type="ECO:0000259" key="4">
    <source>
        <dbReference type="Pfam" id="PF10342"/>
    </source>
</evidence>
<gene>
    <name evidence="5" type="ORF">L228DRAFT_246639</name>
</gene>
<evidence type="ECO:0000256" key="1">
    <source>
        <dbReference type="ARBA" id="ARBA00022729"/>
    </source>
</evidence>
<feature type="compositionally biased region" description="Low complexity" evidence="2">
    <location>
        <begin position="223"/>
        <end position="263"/>
    </location>
</feature>
<dbReference type="EMBL" id="KV407457">
    <property type="protein sequence ID" value="KZF23794.1"/>
    <property type="molecule type" value="Genomic_DNA"/>
</dbReference>
<keyword evidence="6" id="KW-1185">Reference proteome</keyword>
<accession>A0A165HP65</accession>
<evidence type="ECO:0000313" key="6">
    <source>
        <dbReference type="Proteomes" id="UP000076632"/>
    </source>
</evidence>
<protein>
    <recommendedName>
        <fullName evidence="4">Yeast cell wall synthesis Kre9/Knh1-like N-terminal domain-containing protein</fullName>
    </recommendedName>
</protein>